<dbReference type="InterPro" id="IPR011992">
    <property type="entry name" value="EF-hand-dom_pair"/>
</dbReference>
<feature type="region of interest" description="Disordered" evidence="4">
    <location>
        <begin position="1989"/>
        <end position="2013"/>
    </location>
</feature>
<proteinExistence type="inferred from homology"/>
<feature type="domain" description="Protein kinase" evidence="5">
    <location>
        <begin position="2395"/>
        <end position="2682"/>
    </location>
</feature>
<dbReference type="OrthoDB" id="425728at2759"/>
<keyword evidence="3" id="KW-0547">Nucleotide-binding</keyword>
<feature type="domain" description="EF-hand" evidence="6">
    <location>
        <begin position="1062"/>
        <end position="1097"/>
    </location>
</feature>
<feature type="region of interest" description="Disordered" evidence="4">
    <location>
        <begin position="39"/>
        <end position="78"/>
    </location>
</feature>
<dbReference type="GO" id="GO:0016811">
    <property type="term" value="F:hydrolase activity, acting on carbon-nitrogen (but not peptide) bonds, in linear amides"/>
    <property type="evidence" value="ECO:0007669"/>
    <property type="project" value="InterPro"/>
</dbReference>
<dbReference type="InterPro" id="IPR029062">
    <property type="entry name" value="Class_I_gatase-like"/>
</dbReference>
<keyword evidence="3" id="KW-0067">ATP-binding</keyword>
<dbReference type="Pfam" id="PF07722">
    <property type="entry name" value="Peptidase_C26"/>
    <property type="match status" value="1"/>
</dbReference>
<dbReference type="InterPro" id="IPR011989">
    <property type="entry name" value="ARM-like"/>
</dbReference>
<feature type="domain" description="EF-hand" evidence="6">
    <location>
        <begin position="1327"/>
        <end position="1362"/>
    </location>
</feature>
<evidence type="ECO:0000259" key="6">
    <source>
        <dbReference type="PROSITE" id="PS50222"/>
    </source>
</evidence>
<dbReference type="SMART" id="SM00054">
    <property type="entry name" value="EFh"/>
    <property type="match status" value="8"/>
</dbReference>
<sequence length="2900" mass="323592">MAHSGAQGYARISSDSCIYRRKQFPSEDDVDPRFEIMGLDERDIDTDEDREHGKMCPPLYRVARDGDDSDATDEGPSPARVARKILSKKKDCLPKRSALQRYKLTRELPKFWNAPPRVLCVTRRHLRKGKYVDFLGEYHLDLIQENGGAAIMIPRTALTVPALAEYLPMDGLLVVEGNDISDEVLSKYGCSAPDRLDGEDAMKWASDTEFDVPKDELEFALMRLALESGCPVLSLCRGSQMLNVLRGGTLIGDIEKEVPNAIVHLKDASDPTYDTYRHPIRVLPDTPLASWFEKSLVDTDELSVNSYHHQGVKTLGKGLKPMAYAPDGVLEGFYDSRYNPSQGRFMVGLQFHPERMMEDYPGCKIVYEVMRADFPSWHGSLWPWGCMATPLKATRLVQSTSMFHDGTAYSYKRTPALQWAVRLLNVTIVVCIDTRAADAKLLSSVVLFVVLCFVLCCPLLDFVPDISLDSFDRSVVRKSCRMCGFMKPLQQNLQKFMNAPLQDTTSLRWCRQSVLHDSQGETCALAPSEAVIAVIFQWVAAMIWSGAISPDPDSEESKELYKAKRRRSSVREHMRLQPKGAGAGCSKVETLLLTLEAASNNLELVLPFIPEQLRDSLASPEFSTLCEEKFKALDVEDRGELTSDDLIPVIVDLSRAQKDSISAEQCRKFADMFDSNQDGLINITEFTQMVQFVTVAGWLESEEGKDIVQQAEVADRSFQDLIRMIEADKERLWSIIPFLPEWLVNHLTGKEFEEACHEQFDGLDADGSGSLEPMELIPIIQAICQTEEHGVTITEERCQRFTSLFDTDGNGVIRRDEFIEFAQFLTVMNFLTNTEEGLDVSKKASNVVQGADTNQIMLQMLEEDPERLNDVLQKLPKPLYWEITSLDFQKACMDGFKAAAGEDCDAGSTVPPGMLVPVINQLIQVHPFRISEEQCNHYMSRWDRELKNSVTPAEFLLLARYCIVMGYLTYLVENQDALMADVMLGQEKMESVLQSLRQGSEMVWDVLPFLPQSLIDELSSAEFEQSCDEFFAQLDKDGNGTLEPAELLPVVQELTQAHAFVLTEEHCKKFVDLFDIDRNGVIAKHEFVNFVRYMMIMSFMETPEGQQAKMEVEVEKSSRAVDRLLHQLQKDRDAIVKVMPLLPEAIYSELVSQKFVTQFSEQFKALDKDGSGVLEPSELFDIIVSLSSSQPFAVTPQQCEAFTSIFDLHGDGVLRHDEFLDFARFLCIMSYLHSPDGEVAAAEALKVLEDSRRIEDLLAALERDHEAVQQVVPFLPQWLRNDLLSERFVTECVTFFQDLDKDKNGTLEPEELFPMVRSMADAHSMALDLDQCKRFSQIFDVNGDGLIELDEFVNFSRFMIVMSFLHSQEGQLTLSIAMEPEAMALMNGELPGGPPPVTPQPHDVVSPGNMSPLPILNTAEELRQFEIRRGVIAGREALLRQRLAAAGQVVTPPAGANAESTKSTFGGASDEAPSEASPSREPVMFNIDDDAGYPKITRPTSLEDWEQGLEMLSTAGQTRDRAASLRSELNGALVIGPFVSTSDLVTENSWHVLLLSQPFITSTGSSMNDGHSPGEIASLIRLAEHLEGAYEKDDSPELAEAMDLFIEAHSQRYIFRDTRYGAMDRYVQLFRRLQEELRQVMPSHHQAKTGRVYTLRILQCLRLLTRDPDFQLALLEKGWKKSAFEETEPGAERGRELPTPVPPACYRVIAPDLPGLPPPSLRPGASASPRMTWRSPEPLKRSPSVEIVEEMAGPAYLADERERFRLPPLERGGTESRLAAYALQSRAPEVLRLFPELVSEYLAEVEGGFGQGMQFDDSSAGMANRLVVTVAGLCVSEIAGMLNRYASTEDRRSRLAEMGALPSVARLLHRDCHPLVQRCALETVVQLTRSPAVLEHLEQVSAHESFKHKCIKLGRVVFGKSRVAFGSVLGAMNPSGPPVAPGTVELAGGPKLSRSEARRLREEEEAAAVKSLAEAWRLGTKAKLVEELNEEEEAKKNEARERSRSREKKETLDRLAKIAAEKAAAKAKEAAEAEGDDAPAPEKKLSKAEEAKLLLAKEKEKARLKKQAMEEAKKEEALPQLDAADTNSGKLSSFIQHGLRLLLSSEWSLKKLAAQLLDQLLQGPGGRQRFRRLQALPLVLNQLRVYSDLSGGVDQEQACMWLHLLMCLKNLARDHVESGDQWAVQELLEHNALAVLLRLMRVCYKSHDANLEVVLAALDAITQMCMDDECALKLRLHADGFVALGALMLELSPSLGPLPIMEDDLEGSFQCQARDVQRAAARLLRFLFAVERNRKAFKHIFAIEKLLARFVDIGNYVWPLEAYDSFLDVLNGLTEKELTFLHTRFGRYRDFYGKGRDVPTLAPPQPKTADGTNSPSGFREGTRDEWDCERVVSGYELVECVGSGAFGRVHLARRADMPGDFAVKEISLSEVTVLPNPAQHECTPRARTPQHAAQDVVAEDINLEVHLLRQLDHPNVVRYFTSFITGAGSASTLWIVMEFCSGVPLQALTASAKEKGLQRLPEQQTWRIFVQICLALRYLHIEKRIAHRDLSPNNVLVQSHSLAVKVTDFGLARQKGGAASLMKSMVGTILYCSPEIVQHRPYTNKVDVWALGCLLYRMATLRDPFTGGNPISVARKIVECDYEHLGAEHSRLMQVTCEECLTVDPEKRPGIEEVCQLITPAFMQQLETVQRAMTSHCSDMQTLQGSHYSGTSAWDDYGSHGSHGSVQGHCTPTESPSPRTPSEDLSCATPGPGGKNLVRVPRRALRTVADPAQKAMAVVHRLAFLGHLPGCDDSQDSHHWAVCRYQEWLFSSPGHAAILKREVTRLMQRSSELVECRDPLGQLPLRGSAGADVASLALSYEQLYQYVIRVSSFYGYSCVPETGPPVSSMPSVGSHNSFNG</sequence>
<dbReference type="SUPFAM" id="SSF52317">
    <property type="entry name" value="Class I glutamine amidotransferase-like"/>
    <property type="match status" value="1"/>
</dbReference>
<accession>A0A812RMJ3</accession>
<comment type="similarity">
    <text evidence="2">Belongs to the protein kinase superfamily. Ser/Thr protein kinase family. CDPK subfamily.</text>
</comment>
<dbReference type="InterPro" id="IPR000225">
    <property type="entry name" value="Armadillo"/>
</dbReference>
<evidence type="ECO:0000256" key="3">
    <source>
        <dbReference type="PROSITE-ProRule" id="PRU10141"/>
    </source>
</evidence>
<dbReference type="Gene3D" id="3.40.50.880">
    <property type="match status" value="1"/>
</dbReference>
<evidence type="ECO:0000256" key="4">
    <source>
        <dbReference type="SAM" id="MobiDB-lite"/>
    </source>
</evidence>
<keyword evidence="8" id="KW-1185">Reference proteome</keyword>
<feature type="domain" description="EF-hand" evidence="6">
    <location>
        <begin position="1154"/>
        <end position="1189"/>
    </location>
</feature>
<dbReference type="SUPFAM" id="SSF56112">
    <property type="entry name" value="Protein kinase-like (PK-like)"/>
    <property type="match status" value="1"/>
</dbReference>
<dbReference type="SMART" id="SM00185">
    <property type="entry name" value="ARM"/>
    <property type="match status" value="2"/>
</dbReference>
<dbReference type="SUPFAM" id="SSF48371">
    <property type="entry name" value="ARM repeat"/>
    <property type="match status" value="1"/>
</dbReference>
<evidence type="ECO:0000256" key="1">
    <source>
        <dbReference type="ARBA" id="ARBA00022837"/>
    </source>
</evidence>
<dbReference type="InterPro" id="IPR017441">
    <property type="entry name" value="Protein_kinase_ATP_BS"/>
</dbReference>
<feature type="domain" description="EF-hand" evidence="6">
    <location>
        <begin position="661"/>
        <end position="696"/>
    </location>
</feature>
<dbReference type="EMBL" id="CAJNDS010002356">
    <property type="protein sequence ID" value="CAE7446710.1"/>
    <property type="molecule type" value="Genomic_DNA"/>
</dbReference>
<dbReference type="PANTHER" id="PTHR43235">
    <property type="entry name" value="GLUTAMINE AMIDOTRANSFERASE PB2B2.05-RELATED"/>
    <property type="match status" value="1"/>
</dbReference>
<dbReference type="InterPro" id="IPR018247">
    <property type="entry name" value="EF_Hand_1_Ca_BS"/>
</dbReference>
<protein>
    <submittedName>
        <fullName evidence="7">NEK10 protein</fullName>
    </submittedName>
</protein>
<feature type="domain" description="EF-hand" evidence="6">
    <location>
        <begin position="1287"/>
        <end position="1322"/>
    </location>
</feature>
<feature type="domain" description="EF-hand" evidence="6">
    <location>
        <begin position="1022"/>
        <end position="1057"/>
    </location>
</feature>
<gene>
    <name evidence="7" type="primary">NEK10</name>
    <name evidence="7" type="ORF">SNAT2548_LOCUS24346</name>
</gene>
<dbReference type="PROSITE" id="PS50222">
    <property type="entry name" value="EF_HAND_2"/>
    <property type="match status" value="8"/>
</dbReference>
<dbReference type="GO" id="GO:0005829">
    <property type="term" value="C:cytosol"/>
    <property type="evidence" value="ECO:0007669"/>
    <property type="project" value="TreeGrafter"/>
</dbReference>
<name>A0A812RMJ3_9DINO</name>
<organism evidence="7 8">
    <name type="scientific">Symbiodinium natans</name>
    <dbReference type="NCBI Taxonomy" id="878477"/>
    <lineage>
        <taxon>Eukaryota</taxon>
        <taxon>Sar</taxon>
        <taxon>Alveolata</taxon>
        <taxon>Dinophyceae</taxon>
        <taxon>Suessiales</taxon>
        <taxon>Symbiodiniaceae</taxon>
        <taxon>Symbiodinium</taxon>
    </lineage>
</organism>
<reference evidence="7" key="1">
    <citation type="submission" date="2021-02" db="EMBL/GenBank/DDBJ databases">
        <authorList>
            <person name="Dougan E. K."/>
            <person name="Rhodes N."/>
            <person name="Thang M."/>
            <person name="Chan C."/>
        </authorList>
    </citation>
    <scope>NUCLEOTIDE SEQUENCE</scope>
</reference>
<dbReference type="InterPro" id="IPR002048">
    <property type="entry name" value="EF_hand_dom"/>
</dbReference>
<dbReference type="PROSITE" id="PS50011">
    <property type="entry name" value="PROTEIN_KINASE_DOM"/>
    <property type="match status" value="1"/>
</dbReference>
<dbReference type="Pfam" id="PF00069">
    <property type="entry name" value="Pkinase"/>
    <property type="match status" value="1"/>
</dbReference>
<feature type="domain" description="EF-hand" evidence="6">
    <location>
        <begin position="793"/>
        <end position="828"/>
    </location>
</feature>
<feature type="region of interest" description="Disordered" evidence="4">
    <location>
        <begin position="1452"/>
        <end position="1482"/>
    </location>
</feature>
<feature type="region of interest" description="Disordered" evidence="4">
    <location>
        <begin position="2357"/>
        <end position="2382"/>
    </location>
</feature>
<feature type="domain" description="EF-hand" evidence="6">
    <location>
        <begin position="751"/>
        <end position="786"/>
    </location>
</feature>
<dbReference type="SUPFAM" id="SSF47473">
    <property type="entry name" value="EF-hand"/>
    <property type="match status" value="3"/>
</dbReference>
<dbReference type="Gene3D" id="1.25.10.10">
    <property type="entry name" value="Leucine-rich Repeat Variant"/>
    <property type="match status" value="1"/>
</dbReference>
<dbReference type="CDD" id="cd00051">
    <property type="entry name" value="EFh"/>
    <property type="match status" value="3"/>
</dbReference>
<dbReference type="PROSITE" id="PS00107">
    <property type="entry name" value="PROTEIN_KINASE_ATP"/>
    <property type="match status" value="1"/>
</dbReference>
<dbReference type="PANTHER" id="PTHR43235:SF1">
    <property type="entry name" value="GLUTAMINE AMIDOTRANSFERASE PB2B2.05-RELATED"/>
    <property type="match status" value="1"/>
</dbReference>
<dbReference type="GO" id="GO:0005524">
    <property type="term" value="F:ATP binding"/>
    <property type="evidence" value="ECO:0007669"/>
    <property type="project" value="UniProtKB-UniRule"/>
</dbReference>
<dbReference type="PROSITE" id="PS00018">
    <property type="entry name" value="EF_HAND_1"/>
    <property type="match status" value="7"/>
</dbReference>
<comment type="caution">
    <text evidence="7">The sequence shown here is derived from an EMBL/GenBank/DDBJ whole genome shotgun (WGS) entry which is preliminary data.</text>
</comment>
<dbReference type="InterPro" id="IPR016024">
    <property type="entry name" value="ARM-type_fold"/>
</dbReference>
<dbReference type="InterPro" id="IPR011009">
    <property type="entry name" value="Kinase-like_dom_sf"/>
</dbReference>
<keyword evidence="1" id="KW-0106">Calcium</keyword>
<evidence type="ECO:0000313" key="7">
    <source>
        <dbReference type="EMBL" id="CAE7446710.1"/>
    </source>
</evidence>
<dbReference type="GO" id="GO:0004672">
    <property type="term" value="F:protein kinase activity"/>
    <property type="evidence" value="ECO:0007669"/>
    <property type="project" value="InterPro"/>
</dbReference>
<feature type="region of interest" description="Disordered" evidence="4">
    <location>
        <begin position="2719"/>
        <end position="2753"/>
    </location>
</feature>
<evidence type="ECO:0000313" key="8">
    <source>
        <dbReference type="Proteomes" id="UP000604046"/>
    </source>
</evidence>
<feature type="compositionally biased region" description="Low complexity" evidence="4">
    <location>
        <begin position="2719"/>
        <end position="2737"/>
    </location>
</feature>
<feature type="region of interest" description="Disordered" evidence="4">
    <location>
        <begin position="2026"/>
        <end position="2045"/>
    </location>
</feature>
<dbReference type="Proteomes" id="UP000604046">
    <property type="component" value="Unassembled WGS sequence"/>
</dbReference>
<dbReference type="InterPro" id="IPR044668">
    <property type="entry name" value="PuuD-like"/>
</dbReference>
<dbReference type="Gene3D" id="1.10.510.10">
    <property type="entry name" value="Transferase(Phosphotransferase) domain 1"/>
    <property type="match status" value="1"/>
</dbReference>
<dbReference type="InterPro" id="IPR000719">
    <property type="entry name" value="Prot_kinase_dom"/>
</dbReference>
<dbReference type="InterPro" id="IPR011697">
    <property type="entry name" value="Peptidase_C26"/>
</dbReference>
<dbReference type="Pfam" id="PF13499">
    <property type="entry name" value="EF-hand_7"/>
    <property type="match status" value="5"/>
</dbReference>
<feature type="compositionally biased region" description="Low complexity" evidence="4">
    <location>
        <begin position="1468"/>
        <end position="1482"/>
    </location>
</feature>
<dbReference type="Gene3D" id="1.10.238.10">
    <property type="entry name" value="EF-hand"/>
    <property type="match status" value="5"/>
</dbReference>
<evidence type="ECO:0000256" key="2">
    <source>
        <dbReference type="ARBA" id="ARBA00024334"/>
    </source>
</evidence>
<dbReference type="GO" id="GO:0005509">
    <property type="term" value="F:calcium ion binding"/>
    <property type="evidence" value="ECO:0007669"/>
    <property type="project" value="InterPro"/>
</dbReference>
<evidence type="ECO:0000259" key="5">
    <source>
        <dbReference type="PROSITE" id="PS50011"/>
    </source>
</evidence>
<feature type="compositionally biased region" description="Basic and acidic residues" evidence="4">
    <location>
        <begin position="1993"/>
        <end position="2013"/>
    </location>
</feature>
<feature type="binding site" evidence="3">
    <location>
        <position position="2424"/>
    </location>
    <ligand>
        <name>ATP</name>
        <dbReference type="ChEBI" id="CHEBI:30616"/>
    </ligand>
</feature>